<dbReference type="GO" id="GO:0016567">
    <property type="term" value="P:protein ubiquitination"/>
    <property type="evidence" value="ECO:0007669"/>
    <property type="project" value="UniProtKB-UniPathway"/>
</dbReference>
<reference evidence="6" key="1">
    <citation type="submission" date="2025-08" db="UniProtKB">
        <authorList>
            <consortium name="RefSeq"/>
        </authorList>
    </citation>
    <scope>IDENTIFICATION</scope>
</reference>
<evidence type="ECO:0000256" key="2">
    <source>
        <dbReference type="ARBA" id="ARBA00005949"/>
    </source>
</evidence>
<dbReference type="RefSeq" id="XP_012696462.1">
    <property type="nucleotide sequence ID" value="XM_012841008.3"/>
</dbReference>
<dbReference type="SMART" id="SM00248">
    <property type="entry name" value="ANK"/>
    <property type="match status" value="6"/>
</dbReference>
<sequence>MQLEVESPRPYFFGDIGCWSERTEVHKAAYHGEATLLQRLIQNGASVNIVAVDSVTPLHEAAIRGQVDCVRLLLDAGAQVDARNVDGSTPLCEACAAGSTECVQLLLGRGAKVNPTLTSRTTSPLLEACISGNAECVHMIIANGACLETFDLYHGTPLHVACANTHVDCAKAVLNAGAKVNASRFHDTALHHAARRDSVELLDMLVQFGANVYARDKHNHLASHFTKPGTAAQGCLLHYESCPLSLQQQCRICVRTMLGTRALKVLPQLDIPPRIMDYLAHQ</sequence>
<dbReference type="GO" id="GO:0035556">
    <property type="term" value="P:intracellular signal transduction"/>
    <property type="evidence" value="ECO:0007669"/>
    <property type="project" value="InterPro"/>
</dbReference>
<dbReference type="InterPro" id="IPR002110">
    <property type="entry name" value="Ankyrin_rpt"/>
</dbReference>
<dbReference type="SMART" id="SM00969">
    <property type="entry name" value="SOCS_box"/>
    <property type="match status" value="1"/>
</dbReference>
<comment type="pathway">
    <text evidence="1">Protein modification; protein ubiquitination.</text>
</comment>
<comment type="similarity">
    <text evidence="2">Belongs to the ankyrin SOCS box (ASB) family.</text>
</comment>
<dbReference type="SUPFAM" id="SSF158235">
    <property type="entry name" value="SOCS box-like"/>
    <property type="match status" value="1"/>
</dbReference>
<dbReference type="PROSITE" id="PS50225">
    <property type="entry name" value="SOCS"/>
    <property type="match status" value="1"/>
</dbReference>
<accession>A0A6P3WEP3</accession>
<dbReference type="SUPFAM" id="SSF48403">
    <property type="entry name" value="Ankyrin repeat"/>
    <property type="match status" value="1"/>
</dbReference>
<dbReference type="InterPro" id="IPR001496">
    <property type="entry name" value="SOCS_box"/>
</dbReference>
<dbReference type="OrthoDB" id="10252328at2759"/>
<proteinExistence type="inferred from homology"/>
<evidence type="ECO:0000256" key="3">
    <source>
        <dbReference type="ARBA" id="ARBA00022737"/>
    </source>
</evidence>
<keyword evidence="5" id="KW-1185">Reference proteome</keyword>
<name>A0A6P3WEP3_CLUHA</name>
<dbReference type="PROSITE" id="PS50297">
    <property type="entry name" value="ANK_REP_REGION"/>
    <property type="match status" value="5"/>
</dbReference>
<organism evidence="5 6">
    <name type="scientific">Clupea harengus</name>
    <name type="common">Atlantic herring</name>
    <dbReference type="NCBI Taxonomy" id="7950"/>
    <lineage>
        <taxon>Eukaryota</taxon>
        <taxon>Metazoa</taxon>
        <taxon>Chordata</taxon>
        <taxon>Craniata</taxon>
        <taxon>Vertebrata</taxon>
        <taxon>Euteleostomi</taxon>
        <taxon>Actinopterygii</taxon>
        <taxon>Neopterygii</taxon>
        <taxon>Teleostei</taxon>
        <taxon>Clupei</taxon>
        <taxon>Clupeiformes</taxon>
        <taxon>Clupeoidei</taxon>
        <taxon>Clupeidae</taxon>
        <taxon>Clupea</taxon>
    </lineage>
</organism>
<evidence type="ECO:0000256" key="1">
    <source>
        <dbReference type="ARBA" id="ARBA00004906"/>
    </source>
</evidence>
<dbReference type="AlphaFoldDB" id="A0A6P3WEP3"/>
<dbReference type="UniPathway" id="UPA00143"/>
<dbReference type="KEGG" id="char:105912096"/>
<dbReference type="InterPro" id="IPR051573">
    <property type="entry name" value="Ankyrin-SOCS_box_domain"/>
</dbReference>
<dbReference type="GeneID" id="105912096"/>
<dbReference type="Proteomes" id="UP000515152">
    <property type="component" value="Chromosome 21"/>
</dbReference>
<protein>
    <submittedName>
        <fullName evidence="6">Ankyrin repeat and SOCS box protein 13-like</fullName>
    </submittedName>
</protein>
<keyword evidence="4" id="KW-0040">ANK repeat</keyword>
<evidence type="ECO:0000256" key="4">
    <source>
        <dbReference type="ARBA" id="ARBA00023043"/>
    </source>
</evidence>
<keyword evidence="3" id="KW-0677">Repeat</keyword>
<dbReference type="GO" id="GO:0045732">
    <property type="term" value="P:positive regulation of protein catabolic process"/>
    <property type="evidence" value="ECO:0007669"/>
    <property type="project" value="TreeGrafter"/>
</dbReference>
<evidence type="ECO:0000313" key="6">
    <source>
        <dbReference type="RefSeq" id="XP_012696462.1"/>
    </source>
</evidence>
<dbReference type="PANTHER" id="PTHR24136:SF53">
    <property type="entry name" value="ANKYRIN REPEAT AND SOCS BOX CONTAINING 13"/>
    <property type="match status" value="1"/>
</dbReference>
<dbReference type="PANTHER" id="PTHR24136">
    <property type="entry name" value="SOWAH (DROSOPHILA) HOMOLOG"/>
    <property type="match status" value="1"/>
</dbReference>
<dbReference type="InterPro" id="IPR036770">
    <property type="entry name" value="Ankyrin_rpt-contain_sf"/>
</dbReference>
<dbReference type="Pfam" id="PF07525">
    <property type="entry name" value="SOCS_box"/>
    <property type="match status" value="1"/>
</dbReference>
<dbReference type="Gene3D" id="1.25.40.20">
    <property type="entry name" value="Ankyrin repeat-containing domain"/>
    <property type="match status" value="1"/>
</dbReference>
<dbReference type="Gene3D" id="1.10.750.20">
    <property type="entry name" value="SOCS box"/>
    <property type="match status" value="1"/>
</dbReference>
<dbReference type="InterPro" id="IPR036036">
    <property type="entry name" value="SOCS_box-like_dom_sf"/>
</dbReference>
<dbReference type="Pfam" id="PF12796">
    <property type="entry name" value="Ank_2"/>
    <property type="match status" value="2"/>
</dbReference>
<evidence type="ECO:0000313" key="5">
    <source>
        <dbReference type="Proteomes" id="UP000515152"/>
    </source>
</evidence>
<dbReference type="PROSITE" id="PS50088">
    <property type="entry name" value="ANK_REPEAT"/>
    <property type="match status" value="5"/>
</dbReference>
<gene>
    <name evidence="6" type="primary">LOC105912096</name>
</gene>
<dbReference type="Pfam" id="PF00023">
    <property type="entry name" value="Ank"/>
    <property type="match status" value="1"/>
</dbReference>